<name>A0A6A6PPE2_9PEZI</name>
<dbReference type="Proteomes" id="UP000799767">
    <property type="component" value="Unassembled WGS sequence"/>
</dbReference>
<accession>A0A6A6PPE2</accession>
<evidence type="ECO:0000313" key="3">
    <source>
        <dbReference type="Proteomes" id="UP000799767"/>
    </source>
</evidence>
<organism evidence="2 3">
    <name type="scientific">Neohortaea acidophila</name>
    <dbReference type="NCBI Taxonomy" id="245834"/>
    <lineage>
        <taxon>Eukaryota</taxon>
        <taxon>Fungi</taxon>
        <taxon>Dikarya</taxon>
        <taxon>Ascomycota</taxon>
        <taxon>Pezizomycotina</taxon>
        <taxon>Dothideomycetes</taxon>
        <taxon>Dothideomycetidae</taxon>
        <taxon>Mycosphaerellales</taxon>
        <taxon>Teratosphaeriaceae</taxon>
        <taxon>Neohortaea</taxon>
    </lineage>
</organism>
<dbReference type="AlphaFoldDB" id="A0A6A6PPE2"/>
<keyword evidence="3" id="KW-1185">Reference proteome</keyword>
<dbReference type="RefSeq" id="XP_033588452.1">
    <property type="nucleotide sequence ID" value="XM_033729833.1"/>
</dbReference>
<sequence length="165" mass="18001">MSDGGEKADVSDTKSPRPSVHVSSKILQKLSAHLRTFMQPRSLNGVSGAVLFPSRPVKSRSRTVFRALKPDEVQHASSHLGRQRWTSGKWVAAVTTPGLHHAAWLECNECGDAAVSIVRRSACFTAAKIKSVGWINPHYHSRTKIVSVCHLLQVELGSIVRSSIA</sequence>
<reference evidence="2" key="1">
    <citation type="journal article" date="2020" name="Stud. Mycol.">
        <title>101 Dothideomycetes genomes: a test case for predicting lifestyles and emergence of pathogens.</title>
        <authorList>
            <person name="Haridas S."/>
            <person name="Albert R."/>
            <person name="Binder M."/>
            <person name="Bloem J."/>
            <person name="Labutti K."/>
            <person name="Salamov A."/>
            <person name="Andreopoulos B."/>
            <person name="Baker S."/>
            <person name="Barry K."/>
            <person name="Bills G."/>
            <person name="Bluhm B."/>
            <person name="Cannon C."/>
            <person name="Castanera R."/>
            <person name="Culley D."/>
            <person name="Daum C."/>
            <person name="Ezra D."/>
            <person name="Gonzalez J."/>
            <person name="Henrissat B."/>
            <person name="Kuo A."/>
            <person name="Liang C."/>
            <person name="Lipzen A."/>
            <person name="Lutzoni F."/>
            <person name="Magnuson J."/>
            <person name="Mondo S."/>
            <person name="Nolan M."/>
            <person name="Ohm R."/>
            <person name="Pangilinan J."/>
            <person name="Park H.-J."/>
            <person name="Ramirez L."/>
            <person name="Alfaro M."/>
            <person name="Sun H."/>
            <person name="Tritt A."/>
            <person name="Yoshinaga Y."/>
            <person name="Zwiers L.-H."/>
            <person name="Turgeon B."/>
            <person name="Goodwin S."/>
            <person name="Spatafora J."/>
            <person name="Crous P."/>
            <person name="Grigoriev I."/>
        </authorList>
    </citation>
    <scope>NUCLEOTIDE SEQUENCE</scope>
    <source>
        <strain evidence="2">CBS 113389</strain>
    </source>
</reference>
<evidence type="ECO:0000313" key="2">
    <source>
        <dbReference type="EMBL" id="KAF2481882.1"/>
    </source>
</evidence>
<dbReference type="GeneID" id="54470835"/>
<feature type="region of interest" description="Disordered" evidence="1">
    <location>
        <begin position="1"/>
        <end position="22"/>
    </location>
</feature>
<protein>
    <submittedName>
        <fullName evidence="2">Uncharacterized protein</fullName>
    </submittedName>
</protein>
<proteinExistence type="predicted"/>
<evidence type="ECO:0000256" key="1">
    <source>
        <dbReference type="SAM" id="MobiDB-lite"/>
    </source>
</evidence>
<dbReference type="EMBL" id="MU001637">
    <property type="protein sequence ID" value="KAF2481882.1"/>
    <property type="molecule type" value="Genomic_DNA"/>
</dbReference>
<feature type="compositionally biased region" description="Basic and acidic residues" evidence="1">
    <location>
        <begin position="1"/>
        <end position="15"/>
    </location>
</feature>
<gene>
    <name evidence="2" type="ORF">BDY17DRAFT_173189</name>
</gene>